<accession>A0AA88IK25</accession>
<dbReference type="AlphaFoldDB" id="A0AA88IK25"/>
<reference evidence="1" key="1">
    <citation type="submission" date="2023-07" db="EMBL/GenBank/DDBJ databases">
        <title>Chromosome-level Genome Assembly of Striped Snakehead (Channa striata).</title>
        <authorList>
            <person name="Liu H."/>
        </authorList>
    </citation>
    <scope>NUCLEOTIDE SEQUENCE</scope>
    <source>
        <strain evidence="1">Gz</strain>
        <tissue evidence="1">Muscle</tissue>
    </source>
</reference>
<evidence type="ECO:0000313" key="1">
    <source>
        <dbReference type="EMBL" id="KAK2815482.1"/>
    </source>
</evidence>
<proteinExistence type="predicted"/>
<gene>
    <name evidence="1" type="ORF">Q5P01_025949</name>
</gene>
<keyword evidence="2" id="KW-1185">Reference proteome</keyword>
<name>A0AA88IK25_CHASR</name>
<comment type="caution">
    <text evidence="1">The sequence shown here is derived from an EMBL/GenBank/DDBJ whole genome shotgun (WGS) entry which is preliminary data.</text>
</comment>
<dbReference type="EMBL" id="JAUPFM010000022">
    <property type="protein sequence ID" value="KAK2815482.1"/>
    <property type="molecule type" value="Genomic_DNA"/>
</dbReference>
<sequence>MGLPACTTKPLQIIQNAAAHLIFNQPKRTHVTPLFRSLHWLPVAARIKFKVLSLAHRVVNSTAPAYLKSFIQVYSPSRPLRSASERRLAVPAPHRRHQGKLFSSVIPRWNSAVPLIPAE</sequence>
<organism evidence="1 2">
    <name type="scientific">Channa striata</name>
    <name type="common">Snakehead murrel</name>
    <name type="synonym">Ophicephalus striatus</name>
    <dbReference type="NCBI Taxonomy" id="64152"/>
    <lineage>
        <taxon>Eukaryota</taxon>
        <taxon>Metazoa</taxon>
        <taxon>Chordata</taxon>
        <taxon>Craniata</taxon>
        <taxon>Vertebrata</taxon>
        <taxon>Euteleostomi</taxon>
        <taxon>Actinopterygii</taxon>
        <taxon>Neopterygii</taxon>
        <taxon>Teleostei</taxon>
        <taxon>Neoteleostei</taxon>
        <taxon>Acanthomorphata</taxon>
        <taxon>Anabantaria</taxon>
        <taxon>Anabantiformes</taxon>
        <taxon>Channoidei</taxon>
        <taxon>Channidae</taxon>
        <taxon>Channa</taxon>
    </lineage>
</organism>
<evidence type="ECO:0000313" key="2">
    <source>
        <dbReference type="Proteomes" id="UP001187415"/>
    </source>
</evidence>
<protein>
    <submittedName>
        <fullName evidence="1">Uncharacterized protein</fullName>
    </submittedName>
</protein>
<dbReference type="Proteomes" id="UP001187415">
    <property type="component" value="Unassembled WGS sequence"/>
</dbReference>